<dbReference type="Gene3D" id="1.10.8.60">
    <property type="match status" value="1"/>
</dbReference>
<dbReference type="Pfam" id="PF17862">
    <property type="entry name" value="AAA_lid_3"/>
    <property type="match status" value="1"/>
</dbReference>
<proteinExistence type="evidence at protein level"/>
<reference evidence="11" key="1">
    <citation type="journal article" date="2005" name="Nature">
        <title>The map-based sequence of the rice genome.</title>
        <authorList>
            <consortium name="International rice genome sequencing project (IRGSP)"/>
            <person name="Matsumoto T."/>
            <person name="Wu J."/>
            <person name="Kanamori H."/>
            <person name="Katayose Y."/>
            <person name="Fujisawa M."/>
            <person name="Namiki N."/>
            <person name="Mizuno H."/>
            <person name="Yamamoto K."/>
            <person name="Antonio B.A."/>
            <person name="Baba T."/>
            <person name="Sakata K."/>
            <person name="Nagamura Y."/>
            <person name="Aoki H."/>
            <person name="Arikawa K."/>
            <person name="Arita K."/>
            <person name="Bito T."/>
            <person name="Chiden Y."/>
            <person name="Fujitsuka N."/>
            <person name="Fukunaka R."/>
            <person name="Hamada M."/>
            <person name="Harada C."/>
            <person name="Hayashi A."/>
            <person name="Hijishita S."/>
            <person name="Honda M."/>
            <person name="Hosokawa S."/>
            <person name="Ichikawa Y."/>
            <person name="Idonuma A."/>
            <person name="Iijima M."/>
            <person name="Ikeda M."/>
            <person name="Ikeno M."/>
            <person name="Ito K."/>
            <person name="Ito S."/>
            <person name="Ito T."/>
            <person name="Ito Y."/>
            <person name="Ito Y."/>
            <person name="Iwabuchi A."/>
            <person name="Kamiya K."/>
            <person name="Karasawa W."/>
            <person name="Kurita K."/>
            <person name="Katagiri S."/>
            <person name="Kikuta A."/>
            <person name="Kobayashi H."/>
            <person name="Kobayashi N."/>
            <person name="Machita K."/>
            <person name="Maehara T."/>
            <person name="Masukawa M."/>
            <person name="Mizubayashi T."/>
            <person name="Mukai Y."/>
            <person name="Nagasaki H."/>
            <person name="Nagata Y."/>
            <person name="Naito S."/>
            <person name="Nakashima M."/>
            <person name="Nakama Y."/>
            <person name="Nakamichi Y."/>
            <person name="Nakamura M."/>
            <person name="Meguro A."/>
            <person name="Negishi M."/>
            <person name="Ohta I."/>
            <person name="Ohta T."/>
            <person name="Okamoto M."/>
            <person name="Ono N."/>
            <person name="Saji S."/>
            <person name="Sakaguchi M."/>
            <person name="Sakai K."/>
            <person name="Shibata M."/>
            <person name="Shimokawa T."/>
            <person name="Song J."/>
            <person name="Takazaki Y."/>
            <person name="Terasawa K."/>
            <person name="Tsugane M."/>
            <person name="Tsuji K."/>
            <person name="Ueda S."/>
            <person name="Waki K."/>
            <person name="Yamagata H."/>
            <person name="Yamamoto M."/>
            <person name="Yamamoto S."/>
            <person name="Yamane H."/>
            <person name="Yoshiki S."/>
            <person name="Yoshihara R."/>
            <person name="Yukawa K."/>
            <person name="Zhong H."/>
            <person name="Yano M."/>
            <person name="Yuan Q."/>
            <person name="Ouyang S."/>
            <person name="Liu J."/>
            <person name="Jones K.M."/>
            <person name="Gansberger K."/>
            <person name="Moffat K."/>
            <person name="Hill J."/>
            <person name="Bera J."/>
            <person name="Fadrosh D."/>
            <person name="Jin S."/>
            <person name="Johri S."/>
            <person name="Kim M."/>
            <person name="Overton L."/>
            <person name="Reardon M."/>
            <person name="Tsitrin T."/>
            <person name="Vuong H."/>
            <person name="Weaver B."/>
            <person name="Ciecko A."/>
            <person name="Tallon L."/>
            <person name="Jackson J."/>
            <person name="Pai G."/>
            <person name="Aken S.V."/>
            <person name="Utterback T."/>
            <person name="Reidmuller S."/>
            <person name="Feldblyum T."/>
            <person name="Hsiao J."/>
            <person name="Zismann V."/>
            <person name="Iobst S."/>
            <person name="de Vazeille A.R."/>
            <person name="Buell C.R."/>
            <person name="Ying K."/>
            <person name="Li Y."/>
            <person name="Lu T."/>
            <person name="Huang Y."/>
            <person name="Zhao Q."/>
            <person name="Feng Q."/>
            <person name="Zhang L."/>
            <person name="Zhu J."/>
            <person name="Weng Q."/>
            <person name="Mu J."/>
            <person name="Lu Y."/>
            <person name="Fan D."/>
            <person name="Liu Y."/>
            <person name="Guan J."/>
            <person name="Zhang Y."/>
            <person name="Yu S."/>
            <person name="Liu X."/>
            <person name="Zhang Y."/>
            <person name="Hong G."/>
            <person name="Han B."/>
            <person name="Choisne N."/>
            <person name="Demange N."/>
            <person name="Orjeda G."/>
            <person name="Samain S."/>
            <person name="Cattolico L."/>
            <person name="Pelletier E."/>
            <person name="Couloux A."/>
            <person name="Segurens B."/>
            <person name="Wincker P."/>
            <person name="D'Hont A."/>
            <person name="Scarpelli C."/>
            <person name="Weissenbach J."/>
            <person name="Salanoubat M."/>
            <person name="Quetier F."/>
            <person name="Yu Y."/>
            <person name="Kim H.R."/>
            <person name="Rambo T."/>
            <person name="Currie J."/>
            <person name="Collura K."/>
            <person name="Luo M."/>
            <person name="Yang T."/>
            <person name="Ammiraju J.S.S."/>
            <person name="Engler F."/>
            <person name="Soderlund C."/>
            <person name="Wing R.A."/>
            <person name="Palmer L.E."/>
            <person name="de la Bastide M."/>
            <person name="Spiegel L."/>
            <person name="Nascimento L."/>
            <person name="Zutavern T."/>
            <person name="O'Shaughnessy A."/>
            <person name="Dike S."/>
            <person name="Dedhia N."/>
            <person name="Preston R."/>
            <person name="Balija V."/>
            <person name="McCombie W.R."/>
            <person name="Chow T."/>
            <person name="Chen H."/>
            <person name="Chung M."/>
            <person name="Chen C."/>
            <person name="Shaw J."/>
            <person name="Wu H."/>
            <person name="Hsiao K."/>
            <person name="Chao Y."/>
            <person name="Chu M."/>
            <person name="Cheng C."/>
            <person name="Hour A."/>
            <person name="Lee P."/>
            <person name="Lin S."/>
            <person name="Lin Y."/>
            <person name="Liou J."/>
            <person name="Liu S."/>
            <person name="Hsing Y."/>
            <person name="Raghuvanshi S."/>
            <person name="Mohanty A."/>
            <person name="Bharti A.K."/>
            <person name="Gaur A."/>
            <person name="Gupta V."/>
            <person name="Kumar D."/>
            <person name="Ravi V."/>
            <person name="Vij S."/>
            <person name="Kapur A."/>
            <person name="Khurana P."/>
            <person name="Khurana P."/>
            <person name="Khurana J.P."/>
            <person name="Tyagi A.K."/>
            <person name="Gaikwad K."/>
            <person name="Singh A."/>
            <person name="Dalal V."/>
            <person name="Srivastava S."/>
            <person name="Dixit A."/>
            <person name="Pal A.K."/>
            <person name="Ghazi I.A."/>
            <person name="Yadav M."/>
            <person name="Pandit A."/>
            <person name="Bhargava A."/>
            <person name="Sureshbabu K."/>
            <person name="Batra K."/>
            <person name="Sharma T.R."/>
            <person name="Mohapatra T."/>
            <person name="Singh N.K."/>
            <person name="Messing J."/>
            <person name="Nelson A.B."/>
            <person name="Fuks G."/>
            <person name="Kavchok S."/>
            <person name="Keizer G."/>
            <person name="Linton E."/>
            <person name="Llaca V."/>
            <person name="Song R."/>
            <person name="Tanyolac B."/>
            <person name="Young S."/>
            <person name="Ho-Il K."/>
            <person name="Hahn J.H."/>
            <person name="Sangsakoo G."/>
            <person name="Vanavichit A."/>
            <person name="de Mattos Luiz.A.T."/>
            <person name="Zimmer P.D."/>
            <person name="Malone G."/>
            <person name="Dellagostin O."/>
            <person name="de Oliveira A.C."/>
            <person name="Bevan M."/>
            <person name="Bancroft I."/>
            <person name="Minx P."/>
            <person name="Cordum H."/>
            <person name="Wilson R."/>
            <person name="Cheng Z."/>
            <person name="Jin W."/>
            <person name="Jiang J."/>
            <person name="Leong S.A."/>
            <person name="Iwama H."/>
            <person name="Gojobori T."/>
            <person name="Itoh T."/>
            <person name="Niimura Y."/>
            <person name="Fujii Y."/>
            <person name="Habara T."/>
            <person name="Sakai H."/>
            <person name="Sato Y."/>
            <person name="Wilson G."/>
            <person name="Kumar K."/>
            <person name="McCouch S."/>
            <person name="Juretic N."/>
            <person name="Hoen D."/>
            <person name="Wright S."/>
            <person name="Bruskiewich R."/>
            <person name="Bureau T."/>
            <person name="Miyao A."/>
            <person name="Hirochika H."/>
            <person name="Nishikawa T."/>
            <person name="Kadowaki K."/>
            <person name="Sugiura M."/>
            <person name="Burr B."/>
            <person name="Sasaki T."/>
        </authorList>
    </citation>
    <scope>NUCLEOTIDE SEQUENCE [LARGE SCALE GENOMIC DNA]</scope>
    <source>
        <strain evidence="11">cv. Nipponbare</strain>
    </source>
</reference>
<dbReference type="InterPro" id="IPR027417">
    <property type="entry name" value="P-loop_NTPase"/>
</dbReference>
<dbReference type="FunFam" id="1.10.8.60:FF:000056">
    <property type="entry name" value="Katanin p60 ATPase-containing subunit A-like 2"/>
    <property type="match status" value="1"/>
</dbReference>
<dbReference type="GO" id="GO:0016887">
    <property type="term" value="F:ATP hydrolysis activity"/>
    <property type="evidence" value="ECO:0007669"/>
    <property type="project" value="InterPro"/>
</dbReference>
<keyword evidence="12" id="KW-1267">Proteomics identification</keyword>
<evidence type="ECO:0000259" key="9">
    <source>
        <dbReference type="Pfam" id="PF17862"/>
    </source>
</evidence>
<keyword evidence="5" id="KW-0067">ATP-binding</keyword>
<dbReference type="GO" id="GO:0005874">
    <property type="term" value="C:microtubule"/>
    <property type="evidence" value="ECO:0007669"/>
    <property type="project" value="UniProtKB-KW"/>
</dbReference>
<keyword evidence="4" id="KW-0547">Nucleotide-binding</keyword>
<name>A0A0P0V6I3_ORYSJ</name>
<evidence type="ECO:0000259" key="8">
    <source>
        <dbReference type="Pfam" id="PF00004"/>
    </source>
</evidence>
<dbReference type="InterPro" id="IPR050304">
    <property type="entry name" value="MT-severing_AAA_ATPase"/>
</dbReference>
<keyword evidence="6" id="KW-0206">Cytoskeleton</keyword>
<organism evidence="10 11">
    <name type="scientific">Oryza sativa subsp. japonica</name>
    <name type="common">Rice</name>
    <dbReference type="NCBI Taxonomy" id="39947"/>
    <lineage>
        <taxon>Eukaryota</taxon>
        <taxon>Viridiplantae</taxon>
        <taxon>Streptophyta</taxon>
        <taxon>Embryophyta</taxon>
        <taxon>Tracheophyta</taxon>
        <taxon>Spermatophyta</taxon>
        <taxon>Magnoliopsida</taxon>
        <taxon>Liliopsida</taxon>
        <taxon>Poales</taxon>
        <taxon>Poaceae</taxon>
        <taxon>BOP clade</taxon>
        <taxon>Oryzoideae</taxon>
        <taxon>Oryzeae</taxon>
        <taxon>Oryzinae</taxon>
        <taxon>Oryza</taxon>
        <taxon>Oryza sativa</taxon>
    </lineage>
</organism>
<evidence type="ECO:0000256" key="6">
    <source>
        <dbReference type="ARBA" id="ARBA00023212"/>
    </source>
</evidence>
<comment type="subcellular location">
    <subcellularLocation>
        <location evidence="1">Cytoplasm</location>
        <location evidence="1">Cytoskeleton</location>
        <location evidence="1">Spindle pole</location>
    </subcellularLocation>
</comment>
<evidence type="ECO:0000256" key="3">
    <source>
        <dbReference type="ARBA" id="ARBA00022701"/>
    </source>
</evidence>
<evidence type="ECO:0000313" key="11">
    <source>
        <dbReference type="Proteomes" id="UP000059680"/>
    </source>
</evidence>
<sequence length="178" mass="20251">AIISQRGEARSEHEASRRLKTELLIQMDGLTKTDDLVFVLAATNLPWELDAAMLRRLEKRILVPLPEQEARHAMFEELLPSVPGTMNIPYDVLVEKTEGYSGSDIRLVCKEAAMQPLRRLMSVLEGRQEEVPEDELPEVGPVTTEDIELALRNTRPSAHLHVHRYEKFNQDYGSHVLS</sequence>
<evidence type="ECO:0000256" key="2">
    <source>
        <dbReference type="ARBA" id="ARBA00022490"/>
    </source>
</evidence>
<feature type="domain" description="ATPase AAA-type core" evidence="8">
    <location>
        <begin position="4"/>
        <end position="65"/>
    </location>
</feature>
<dbReference type="PANTHER" id="PTHR23074">
    <property type="entry name" value="AAA DOMAIN-CONTAINING"/>
    <property type="match status" value="1"/>
</dbReference>
<dbReference type="PANTHER" id="PTHR23074:SF78">
    <property type="entry name" value="KATANIN P60 ATPASE-CONTAINING SUBUNIT A-LIKE 2"/>
    <property type="match status" value="1"/>
</dbReference>
<dbReference type="Pfam" id="PF00004">
    <property type="entry name" value="AAA"/>
    <property type="match status" value="1"/>
</dbReference>
<dbReference type="Gramene" id="Os01t0673500-03">
    <property type="protein sequence ID" value="Os01t0673500-03"/>
    <property type="gene ID" value="Os01g0673500"/>
</dbReference>
<reference evidence="10 11" key="2">
    <citation type="journal article" date="2013" name="Plant Cell Physiol.">
        <title>Rice Annotation Project Database (RAP-DB): an integrative and interactive database for rice genomics.</title>
        <authorList>
            <person name="Sakai H."/>
            <person name="Lee S.S."/>
            <person name="Tanaka T."/>
            <person name="Numa H."/>
            <person name="Kim J."/>
            <person name="Kawahara Y."/>
            <person name="Wakimoto H."/>
            <person name="Yang C.C."/>
            <person name="Iwamoto M."/>
            <person name="Abe T."/>
            <person name="Yamada Y."/>
            <person name="Muto A."/>
            <person name="Inokuchi H."/>
            <person name="Ikemura T."/>
            <person name="Matsumoto T."/>
            <person name="Sasaki T."/>
            <person name="Itoh T."/>
        </authorList>
    </citation>
    <scope>NUCLEOTIDE SEQUENCE [LARGE SCALE GENOMIC DNA]</scope>
    <source>
        <strain evidence="11">cv. Nipponbare</strain>
    </source>
</reference>
<feature type="domain" description="AAA ATPase AAA+ lid" evidence="9">
    <location>
        <begin position="90"/>
        <end position="125"/>
    </location>
</feature>
<keyword evidence="2" id="KW-0963">Cytoplasm</keyword>
<evidence type="ECO:0000256" key="5">
    <source>
        <dbReference type="ARBA" id="ARBA00022840"/>
    </source>
</evidence>
<dbReference type="AlphaFoldDB" id="A0A0P0V6I3"/>
<dbReference type="ExpressionAtlas" id="A0A0P0V6I3">
    <property type="expression patterns" value="baseline and differential"/>
</dbReference>
<reference evidence="10 11" key="3">
    <citation type="journal article" date="2013" name="Rice">
        <title>Improvement of the Oryza sativa Nipponbare reference genome using next generation sequence and optical map data.</title>
        <authorList>
            <person name="Kawahara Y."/>
            <person name="de la Bastide M."/>
            <person name="Hamilton J.P."/>
            <person name="Kanamori H."/>
            <person name="McCombie W.R."/>
            <person name="Ouyang S."/>
            <person name="Schwartz D.C."/>
            <person name="Tanaka T."/>
            <person name="Wu J."/>
            <person name="Zhou S."/>
            <person name="Childs K.L."/>
            <person name="Davidson R.M."/>
            <person name="Lin H."/>
            <person name="Quesada-Ocampo L."/>
            <person name="Vaillancourt B."/>
            <person name="Sakai H."/>
            <person name="Lee S.S."/>
            <person name="Kim J."/>
            <person name="Numa H."/>
            <person name="Itoh T."/>
            <person name="Buell C.R."/>
            <person name="Matsumoto T."/>
        </authorList>
    </citation>
    <scope>NUCLEOTIDE SEQUENCE [LARGE SCALE GENOMIC DNA]</scope>
    <source>
        <strain evidence="11">cv. Nipponbare</strain>
    </source>
</reference>
<dbReference type="InterPro" id="IPR041569">
    <property type="entry name" value="AAA_lid_3"/>
</dbReference>
<keyword evidence="3" id="KW-0493">Microtubule</keyword>
<dbReference type="GO" id="GO:0005524">
    <property type="term" value="F:ATP binding"/>
    <property type="evidence" value="ECO:0007669"/>
    <property type="project" value="UniProtKB-KW"/>
</dbReference>
<dbReference type="EMBL" id="AP014957">
    <property type="protein sequence ID" value="BAS73631.1"/>
    <property type="molecule type" value="Genomic_DNA"/>
</dbReference>
<dbReference type="InterPro" id="IPR003959">
    <property type="entry name" value="ATPase_AAA_core"/>
</dbReference>
<feature type="non-terminal residue" evidence="10">
    <location>
        <position position="178"/>
    </location>
</feature>
<evidence type="ECO:0007829" key="12">
    <source>
        <dbReference type="PeptideAtlas" id="A0A0P0V6I3"/>
    </source>
</evidence>
<dbReference type="GO" id="GO:0000922">
    <property type="term" value="C:spindle pole"/>
    <property type="evidence" value="ECO:0007669"/>
    <property type="project" value="UniProtKB-SubCell"/>
</dbReference>
<evidence type="ECO:0000256" key="1">
    <source>
        <dbReference type="ARBA" id="ARBA00004647"/>
    </source>
</evidence>
<dbReference type="Gene3D" id="3.40.50.300">
    <property type="entry name" value="P-loop containing nucleotide triphosphate hydrolases"/>
    <property type="match status" value="1"/>
</dbReference>
<evidence type="ECO:0000256" key="4">
    <source>
        <dbReference type="ARBA" id="ARBA00022741"/>
    </source>
</evidence>
<dbReference type="GO" id="GO:0016853">
    <property type="term" value="F:isomerase activity"/>
    <property type="evidence" value="ECO:0007669"/>
    <property type="project" value="UniProtKB-KW"/>
</dbReference>
<dbReference type="Proteomes" id="UP000059680">
    <property type="component" value="Chromosome 1"/>
</dbReference>
<dbReference type="SUPFAM" id="SSF52540">
    <property type="entry name" value="P-loop containing nucleoside triphosphate hydrolases"/>
    <property type="match status" value="1"/>
</dbReference>
<evidence type="ECO:0000256" key="7">
    <source>
        <dbReference type="ARBA" id="ARBA00023235"/>
    </source>
</evidence>
<gene>
    <name evidence="10" type="ordered locus">Os01g0673500</name>
    <name evidence="10" type="ORF">OSNPB_010673500</name>
</gene>
<evidence type="ECO:0000313" key="10">
    <source>
        <dbReference type="EMBL" id="BAS73631.1"/>
    </source>
</evidence>
<keyword evidence="11" id="KW-1185">Reference proteome</keyword>
<keyword evidence="7" id="KW-0413">Isomerase</keyword>
<protein>
    <submittedName>
        <fullName evidence="10">Os01g0673500 protein</fullName>
    </submittedName>
</protein>
<accession>A0A0P0V6I3</accession>